<feature type="domain" description="C2H2-type" evidence="10">
    <location>
        <begin position="69"/>
        <end position="96"/>
    </location>
</feature>
<dbReference type="FunFam" id="3.30.160.60:FF:000624">
    <property type="entry name" value="zinc finger protein 697"/>
    <property type="match status" value="1"/>
</dbReference>
<dbReference type="InterPro" id="IPR036236">
    <property type="entry name" value="Znf_C2H2_sf"/>
</dbReference>
<dbReference type="Proteomes" id="UP000886998">
    <property type="component" value="Unassembled WGS sequence"/>
</dbReference>
<accession>A0A8X6XR55</accession>
<sequence length="508" mass="59860">MSQSETHPSQEDFEYLCDECREQKKKHTRNHRVSSLESCFECKFCNKSFSMGFMTKKIELRNNKSKRPLTCEECKKTFKTKLFLKYHLFEHNNEWPCWCSTCKKGFVAPYFLETHMRIHNNDLKFECSLCPMKFSSQCNLKKHRFSHSGVLKNCDVCLQGFKFESNLKDHILRHIKKEEIEFHCTRCNSTFKSQSDLDEHNQLHFNKCKWKCEVCSKKFMCEKILKMHICCNHQKQQFQCSDCDFKTKYESRLDKHSLTHAGIFAHKCEICSKGFEHKPELKRHMIRYHTKERKFECNTCDLKFKWESSLKTHNLMHTGEGKYKCEICSKSFGYASVLKVHMKTHRKERYHDDRQLQCRDSNECSKLRTRLKNRDSQTNNILANSEEVVDDPAPEHTETQSFQCDLCNYECESEAVLEQHKQMYHQAIMTLVVDPDNNVLLHPGYLVAQTIHVLAHSVADPTPELTGTQSLTCDLCGCECESEEFLEQHKQMNHQTSQTIHTNPEGMA</sequence>
<dbReference type="InterPro" id="IPR013087">
    <property type="entry name" value="Znf_C2H2_type"/>
</dbReference>
<keyword evidence="5" id="KW-0862">Zinc</keyword>
<dbReference type="Pfam" id="PF00096">
    <property type="entry name" value="zf-C2H2"/>
    <property type="match status" value="3"/>
</dbReference>
<dbReference type="OrthoDB" id="6415710at2759"/>
<feature type="domain" description="C2H2-type" evidence="10">
    <location>
        <begin position="97"/>
        <end position="124"/>
    </location>
</feature>
<evidence type="ECO:0000256" key="2">
    <source>
        <dbReference type="ARBA" id="ARBA00022723"/>
    </source>
</evidence>
<evidence type="ECO:0000256" key="7">
    <source>
        <dbReference type="ARBA" id="ARBA00023163"/>
    </source>
</evidence>
<dbReference type="PANTHER" id="PTHR24399:SF70">
    <property type="entry name" value="C2H2-TYPE DOMAIN-CONTAINING PROTEIN"/>
    <property type="match status" value="1"/>
</dbReference>
<feature type="domain" description="C2H2-type" evidence="10">
    <location>
        <begin position="182"/>
        <end position="209"/>
    </location>
</feature>
<keyword evidence="2" id="KW-0479">Metal-binding</keyword>
<evidence type="ECO:0000313" key="12">
    <source>
        <dbReference type="Proteomes" id="UP000886998"/>
    </source>
</evidence>
<dbReference type="GO" id="GO:0005654">
    <property type="term" value="C:nucleoplasm"/>
    <property type="evidence" value="ECO:0007669"/>
    <property type="project" value="TreeGrafter"/>
</dbReference>
<feature type="domain" description="C2H2-type" evidence="10">
    <location>
        <begin position="152"/>
        <end position="179"/>
    </location>
</feature>
<gene>
    <name evidence="11" type="primary">NCL1_55232</name>
    <name evidence="11" type="ORF">TNIN_151661</name>
</gene>
<keyword evidence="12" id="KW-1185">Reference proteome</keyword>
<reference evidence="11" key="1">
    <citation type="submission" date="2020-08" db="EMBL/GenBank/DDBJ databases">
        <title>Multicomponent nature underlies the extraordinary mechanical properties of spider dragline silk.</title>
        <authorList>
            <person name="Kono N."/>
            <person name="Nakamura H."/>
            <person name="Mori M."/>
            <person name="Yoshida Y."/>
            <person name="Ohtoshi R."/>
            <person name="Malay A.D."/>
            <person name="Moran D.A.P."/>
            <person name="Tomita M."/>
            <person name="Numata K."/>
            <person name="Arakawa K."/>
        </authorList>
    </citation>
    <scope>NUCLEOTIDE SEQUENCE</scope>
</reference>
<evidence type="ECO:0000256" key="6">
    <source>
        <dbReference type="ARBA" id="ARBA00023015"/>
    </source>
</evidence>
<dbReference type="SMART" id="SM00355">
    <property type="entry name" value="ZnF_C2H2"/>
    <property type="match status" value="12"/>
</dbReference>
<evidence type="ECO:0000256" key="4">
    <source>
        <dbReference type="ARBA" id="ARBA00022771"/>
    </source>
</evidence>
<organism evidence="11 12">
    <name type="scientific">Trichonephila inaurata madagascariensis</name>
    <dbReference type="NCBI Taxonomy" id="2747483"/>
    <lineage>
        <taxon>Eukaryota</taxon>
        <taxon>Metazoa</taxon>
        <taxon>Ecdysozoa</taxon>
        <taxon>Arthropoda</taxon>
        <taxon>Chelicerata</taxon>
        <taxon>Arachnida</taxon>
        <taxon>Araneae</taxon>
        <taxon>Araneomorphae</taxon>
        <taxon>Entelegynae</taxon>
        <taxon>Araneoidea</taxon>
        <taxon>Nephilidae</taxon>
        <taxon>Trichonephila</taxon>
        <taxon>Trichonephila inaurata</taxon>
    </lineage>
</organism>
<feature type="domain" description="C2H2-type" evidence="10">
    <location>
        <begin position="266"/>
        <end position="294"/>
    </location>
</feature>
<keyword evidence="8" id="KW-0539">Nucleus</keyword>
<dbReference type="SUPFAM" id="SSF57667">
    <property type="entry name" value="beta-beta-alpha zinc fingers"/>
    <property type="match status" value="5"/>
</dbReference>
<dbReference type="EMBL" id="BMAV01011683">
    <property type="protein sequence ID" value="GFY57703.1"/>
    <property type="molecule type" value="Genomic_DNA"/>
</dbReference>
<evidence type="ECO:0000256" key="5">
    <source>
        <dbReference type="ARBA" id="ARBA00022833"/>
    </source>
</evidence>
<dbReference type="PROSITE" id="PS00028">
    <property type="entry name" value="ZINC_FINGER_C2H2_1"/>
    <property type="match status" value="11"/>
</dbReference>
<comment type="subcellular location">
    <subcellularLocation>
        <location evidence="1">Nucleus</location>
    </subcellularLocation>
</comment>
<dbReference type="GO" id="GO:0001817">
    <property type="term" value="P:regulation of cytokine production"/>
    <property type="evidence" value="ECO:0007669"/>
    <property type="project" value="TreeGrafter"/>
</dbReference>
<comment type="caution">
    <text evidence="11">The sequence shown here is derived from an EMBL/GenBank/DDBJ whole genome shotgun (WGS) entry which is preliminary data.</text>
</comment>
<feature type="domain" description="C2H2-type" evidence="10">
    <location>
        <begin position="210"/>
        <end position="238"/>
    </location>
</feature>
<dbReference type="PANTHER" id="PTHR24399">
    <property type="entry name" value="ZINC FINGER AND BTB DOMAIN-CONTAINING"/>
    <property type="match status" value="1"/>
</dbReference>
<protein>
    <submittedName>
        <fullName evidence="11">Zinc finger protein</fullName>
    </submittedName>
</protein>
<dbReference type="Pfam" id="PF12874">
    <property type="entry name" value="zf-met"/>
    <property type="match status" value="2"/>
</dbReference>
<keyword evidence="3" id="KW-0677">Repeat</keyword>
<dbReference type="GO" id="GO:0002682">
    <property type="term" value="P:regulation of immune system process"/>
    <property type="evidence" value="ECO:0007669"/>
    <property type="project" value="TreeGrafter"/>
</dbReference>
<dbReference type="GO" id="GO:0001227">
    <property type="term" value="F:DNA-binding transcription repressor activity, RNA polymerase II-specific"/>
    <property type="evidence" value="ECO:0007669"/>
    <property type="project" value="TreeGrafter"/>
</dbReference>
<evidence type="ECO:0000259" key="10">
    <source>
        <dbReference type="PROSITE" id="PS50157"/>
    </source>
</evidence>
<evidence type="ECO:0000313" key="11">
    <source>
        <dbReference type="EMBL" id="GFY57703.1"/>
    </source>
</evidence>
<feature type="domain" description="C2H2-type" evidence="10">
    <location>
        <begin position="125"/>
        <end position="149"/>
    </location>
</feature>
<dbReference type="GO" id="GO:0000978">
    <property type="term" value="F:RNA polymerase II cis-regulatory region sequence-specific DNA binding"/>
    <property type="evidence" value="ECO:0007669"/>
    <property type="project" value="TreeGrafter"/>
</dbReference>
<dbReference type="Gene3D" id="3.30.160.60">
    <property type="entry name" value="Classic Zinc Finger"/>
    <property type="match status" value="7"/>
</dbReference>
<proteinExistence type="predicted"/>
<keyword evidence="4 9" id="KW-0863">Zinc-finger</keyword>
<feature type="domain" description="C2H2-type" evidence="10">
    <location>
        <begin position="323"/>
        <end position="350"/>
    </location>
</feature>
<dbReference type="AlphaFoldDB" id="A0A8X6XR55"/>
<keyword evidence="6" id="KW-0805">Transcription regulation</keyword>
<dbReference type="PROSITE" id="PS50157">
    <property type="entry name" value="ZINC_FINGER_C2H2_2"/>
    <property type="match status" value="10"/>
</dbReference>
<feature type="domain" description="C2H2-type" evidence="10">
    <location>
        <begin position="238"/>
        <end position="262"/>
    </location>
</feature>
<evidence type="ECO:0000256" key="8">
    <source>
        <dbReference type="ARBA" id="ARBA00023242"/>
    </source>
</evidence>
<evidence type="ECO:0000256" key="3">
    <source>
        <dbReference type="ARBA" id="ARBA00022737"/>
    </source>
</evidence>
<feature type="domain" description="C2H2-type" evidence="10">
    <location>
        <begin position="295"/>
        <end position="322"/>
    </location>
</feature>
<evidence type="ECO:0000256" key="9">
    <source>
        <dbReference type="PROSITE-ProRule" id="PRU00042"/>
    </source>
</evidence>
<keyword evidence="7" id="KW-0804">Transcription</keyword>
<evidence type="ECO:0000256" key="1">
    <source>
        <dbReference type="ARBA" id="ARBA00004123"/>
    </source>
</evidence>
<name>A0A8X6XR55_9ARAC</name>
<dbReference type="GO" id="GO:0008270">
    <property type="term" value="F:zinc ion binding"/>
    <property type="evidence" value="ECO:0007669"/>
    <property type="project" value="UniProtKB-KW"/>
</dbReference>